<evidence type="ECO:0000313" key="3">
    <source>
        <dbReference type="EMBL" id="HFG19932.1"/>
    </source>
</evidence>
<dbReference type="Pfam" id="PF00092">
    <property type="entry name" value="VWA"/>
    <property type="match status" value="1"/>
</dbReference>
<dbReference type="SMART" id="SM00327">
    <property type="entry name" value="VWA"/>
    <property type="match status" value="1"/>
</dbReference>
<dbReference type="InterPro" id="IPR002035">
    <property type="entry name" value="VWF_A"/>
</dbReference>
<dbReference type="AlphaFoldDB" id="A0A7C3DPS8"/>
<keyword evidence="1" id="KW-1133">Transmembrane helix</keyword>
<dbReference type="RefSeq" id="WP_409654609.1">
    <property type="nucleotide sequence ID" value="NZ_JBKBUW010000006.1"/>
</dbReference>
<dbReference type="Gene3D" id="3.40.50.410">
    <property type="entry name" value="von Willebrand factor, type A domain"/>
    <property type="match status" value="1"/>
</dbReference>
<evidence type="ECO:0000259" key="2">
    <source>
        <dbReference type="PROSITE" id="PS50234"/>
    </source>
</evidence>
<feature type="transmembrane region" description="Helical" evidence="1">
    <location>
        <begin position="7"/>
        <end position="25"/>
    </location>
</feature>
<gene>
    <name evidence="3" type="ORF">ENS82_04315</name>
</gene>
<sequence length="298" mass="32349">MGFLAPWNLLSLLVLVLLAVLYWRMQSGRSSSYVWYPGIGPMGHVVQNSIWVYLPAIGFFLALVAALIATARPTLRLMMPENLAGVILAIENGWSMRQTDIMPNRMVATQMAAKALVEKLPKHIKVGVATFSGYGTLLLPPTTDRAAFRAAIDSLDLGGGFSFTYGLLAALEALPESPPEGMSPGVIVLFSHGHDVSGNDPLKIAEEARRRGIKVHAIGVGTHGHNFDEEMLKKVADRTGGRYYPIFSSSDLSDAHAELGRVLAWRPQTTEISGILSLLAALLLGFSMGWSALRRRVI</sequence>
<protein>
    <submittedName>
        <fullName evidence="3">VWA domain-containing protein</fullName>
    </submittedName>
</protein>
<reference evidence="3" key="1">
    <citation type="journal article" date="2020" name="mSystems">
        <title>Genome- and Community-Level Interaction Insights into Carbon Utilization and Element Cycling Functions of Hydrothermarchaeota in Hydrothermal Sediment.</title>
        <authorList>
            <person name="Zhou Z."/>
            <person name="Liu Y."/>
            <person name="Xu W."/>
            <person name="Pan J."/>
            <person name="Luo Z.H."/>
            <person name="Li M."/>
        </authorList>
    </citation>
    <scope>NUCLEOTIDE SEQUENCE [LARGE SCALE GENOMIC DNA]</scope>
    <source>
        <strain evidence="3">SpSt-524</strain>
    </source>
</reference>
<dbReference type="PROSITE" id="PS50234">
    <property type="entry name" value="VWFA"/>
    <property type="match status" value="1"/>
</dbReference>
<dbReference type="EMBL" id="DSWI01000011">
    <property type="protein sequence ID" value="HFG19932.1"/>
    <property type="molecule type" value="Genomic_DNA"/>
</dbReference>
<keyword evidence="1" id="KW-0812">Transmembrane</keyword>
<organism evidence="3">
    <name type="scientific">Meiothermus ruber</name>
    <dbReference type="NCBI Taxonomy" id="277"/>
    <lineage>
        <taxon>Bacteria</taxon>
        <taxon>Thermotogati</taxon>
        <taxon>Deinococcota</taxon>
        <taxon>Deinococci</taxon>
        <taxon>Thermales</taxon>
        <taxon>Thermaceae</taxon>
        <taxon>Meiothermus</taxon>
    </lineage>
</organism>
<comment type="caution">
    <text evidence="3">The sequence shown here is derived from an EMBL/GenBank/DDBJ whole genome shotgun (WGS) entry which is preliminary data.</text>
</comment>
<accession>A0A7C3DPS8</accession>
<dbReference type="SUPFAM" id="SSF53300">
    <property type="entry name" value="vWA-like"/>
    <property type="match status" value="1"/>
</dbReference>
<feature type="transmembrane region" description="Helical" evidence="1">
    <location>
        <begin position="50"/>
        <end position="69"/>
    </location>
</feature>
<proteinExistence type="predicted"/>
<feature type="transmembrane region" description="Helical" evidence="1">
    <location>
        <begin position="275"/>
        <end position="293"/>
    </location>
</feature>
<feature type="domain" description="VWFA" evidence="2">
    <location>
        <begin position="85"/>
        <end position="262"/>
    </location>
</feature>
<name>A0A7C3DPS8_MEIRU</name>
<dbReference type="InterPro" id="IPR036465">
    <property type="entry name" value="vWFA_dom_sf"/>
</dbReference>
<keyword evidence="1" id="KW-0472">Membrane</keyword>
<evidence type="ECO:0000256" key="1">
    <source>
        <dbReference type="SAM" id="Phobius"/>
    </source>
</evidence>